<evidence type="ECO:0000313" key="1">
    <source>
        <dbReference type="EMBL" id="GAM65501.1"/>
    </source>
</evidence>
<gene>
    <name evidence="1" type="ORF">JCM19232_5001</name>
</gene>
<proteinExistence type="predicted"/>
<evidence type="ECO:0000313" key="2">
    <source>
        <dbReference type="Proteomes" id="UP000031670"/>
    </source>
</evidence>
<dbReference type="AlphaFoldDB" id="A0A0B8PGQ8"/>
<reference evidence="1 2" key="1">
    <citation type="submission" date="2015-01" db="EMBL/GenBank/DDBJ databases">
        <title>Vibrio sp. C5 JCM 19232 whole genome shotgun sequence.</title>
        <authorList>
            <person name="Sawabe T."/>
            <person name="Meirelles P."/>
            <person name="Feng G."/>
            <person name="Sayaka M."/>
            <person name="Hattori M."/>
            <person name="Ohkuma M."/>
        </authorList>
    </citation>
    <scope>NUCLEOTIDE SEQUENCE [LARGE SCALE GENOMIC DNA]</scope>
    <source>
        <strain evidence="1 2">JCM19232</strain>
    </source>
</reference>
<sequence>MKRQGLAMPSCLFMVTLYLLETLKPHNIMFFNVTSDS</sequence>
<accession>A0A0B8PGQ8</accession>
<name>A0A0B8PGQ8_9VIBR</name>
<comment type="caution">
    <text evidence="1">The sequence shown here is derived from an EMBL/GenBank/DDBJ whole genome shotgun (WGS) entry which is preliminary data.</text>
</comment>
<protein>
    <submittedName>
        <fullName evidence="1">Uncharacterized protein</fullName>
    </submittedName>
</protein>
<dbReference type="EMBL" id="BBSA01000020">
    <property type="protein sequence ID" value="GAM65501.1"/>
    <property type="molecule type" value="Genomic_DNA"/>
</dbReference>
<organism evidence="1 2">
    <name type="scientific">Vibrio ishigakensis</name>
    <dbReference type="NCBI Taxonomy" id="1481914"/>
    <lineage>
        <taxon>Bacteria</taxon>
        <taxon>Pseudomonadati</taxon>
        <taxon>Pseudomonadota</taxon>
        <taxon>Gammaproteobacteria</taxon>
        <taxon>Vibrionales</taxon>
        <taxon>Vibrionaceae</taxon>
        <taxon>Vibrio</taxon>
    </lineage>
</organism>
<dbReference type="Proteomes" id="UP000031670">
    <property type="component" value="Unassembled WGS sequence"/>
</dbReference>
<reference evidence="1 2" key="2">
    <citation type="submission" date="2015-01" db="EMBL/GenBank/DDBJ databases">
        <authorList>
            <consortium name="NBRP consortium"/>
            <person name="Sawabe T."/>
            <person name="Meirelles P."/>
            <person name="Feng G."/>
            <person name="Sayaka M."/>
            <person name="Hattori M."/>
            <person name="Ohkuma M."/>
        </authorList>
    </citation>
    <scope>NUCLEOTIDE SEQUENCE [LARGE SCALE GENOMIC DNA]</scope>
    <source>
        <strain evidence="1 2">JCM19232</strain>
    </source>
</reference>